<evidence type="ECO:0000313" key="4">
    <source>
        <dbReference type="Proteomes" id="UP000307440"/>
    </source>
</evidence>
<dbReference type="AlphaFoldDB" id="A0A5C3KIR0"/>
<evidence type="ECO:0000256" key="1">
    <source>
        <dbReference type="SAM" id="MobiDB-lite"/>
    </source>
</evidence>
<name>A0A5C3KIR0_COPMA</name>
<feature type="compositionally biased region" description="Low complexity" evidence="1">
    <location>
        <begin position="175"/>
        <end position="188"/>
    </location>
</feature>
<feature type="signal peptide" evidence="2">
    <location>
        <begin position="1"/>
        <end position="25"/>
    </location>
</feature>
<accession>A0A5C3KIR0</accession>
<dbReference type="Proteomes" id="UP000307440">
    <property type="component" value="Unassembled WGS sequence"/>
</dbReference>
<keyword evidence="4" id="KW-1185">Reference proteome</keyword>
<feature type="compositionally biased region" description="Basic and acidic residues" evidence="1">
    <location>
        <begin position="195"/>
        <end position="210"/>
    </location>
</feature>
<evidence type="ECO:0000256" key="2">
    <source>
        <dbReference type="SAM" id="SignalP"/>
    </source>
</evidence>
<dbReference type="EMBL" id="ML210316">
    <property type="protein sequence ID" value="TFK19994.1"/>
    <property type="molecule type" value="Genomic_DNA"/>
</dbReference>
<sequence length="248" mass="25145">MVNLSLHIVCLSLFSLVALRSHASAVRRQANTVRPSKQRVVAPPTATFALASPTGSFGVPLPANRNANANVGDAAGGFLSGQTADNSIGMGDSTTGQNNPVLKSHSDGTIFDTGSSSVLGGKDDHDNTLDTSVVSAHSDSGNTGLAGHDAASPVNVKQQVSGTDTITGGALDFVQNPGSAGNSSPGSQSKRHVRADRFLRKLSTEPEKRQATTGDTLSTFTGAIPQAPGVPSTPSLPMANSLPVPAAP</sequence>
<proteinExistence type="predicted"/>
<feature type="compositionally biased region" description="Polar residues" evidence="1">
    <location>
        <begin position="211"/>
        <end position="221"/>
    </location>
</feature>
<feature type="chain" id="PRO_5023125239" evidence="2">
    <location>
        <begin position="26"/>
        <end position="248"/>
    </location>
</feature>
<dbReference type="OrthoDB" id="10676686at2759"/>
<evidence type="ECO:0000313" key="3">
    <source>
        <dbReference type="EMBL" id="TFK19994.1"/>
    </source>
</evidence>
<feature type="region of interest" description="Disordered" evidence="1">
    <location>
        <begin position="167"/>
        <end position="248"/>
    </location>
</feature>
<protein>
    <submittedName>
        <fullName evidence="3">Uncharacterized protein</fullName>
    </submittedName>
</protein>
<keyword evidence="2" id="KW-0732">Signal</keyword>
<reference evidence="3 4" key="1">
    <citation type="journal article" date="2019" name="Nat. Ecol. Evol.">
        <title>Megaphylogeny resolves global patterns of mushroom evolution.</title>
        <authorList>
            <person name="Varga T."/>
            <person name="Krizsan K."/>
            <person name="Foldi C."/>
            <person name="Dima B."/>
            <person name="Sanchez-Garcia M."/>
            <person name="Sanchez-Ramirez S."/>
            <person name="Szollosi G.J."/>
            <person name="Szarkandi J.G."/>
            <person name="Papp V."/>
            <person name="Albert L."/>
            <person name="Andreopoulos W."/>
            <person name="Angelini C."/>
            <person name="Antonin V."/>
            <person name="Barry K.W."/>
            <person name="Bougher N.L."/>
            <person name="Buchanan P."/>
            <person name="Buyck B."/>
            <person name="Bense V."/>
            <person name="Catcheside P."/>
            <person name="Chovatia M."/>
            <person name="Cooper J."/>
            <person name="Damon W."/>
            <person name="Desjardin D."/>
            <person name="Finy P."/>
            <person name="Geml J."/>
            <person name="Haridas S."/>
            <person name="Hughes K."/>
            <person name="Justo A."/>
            <person name="Karasinski D."/>
            <person name="Kautmanova I."/>
            <person name="Kiss B."/>
            <person name="Kocsube S."/>
            <person name="Kotiranta H."/>
            <person name="LaButti K.M."/>
            <person name="Lechner B.E."/>
            <person name="Liimatainen K."/>
            <person name="Lipzen A."/>
            <person name="Lukacs Z."/>
            <person name="Mihaltcheva S."/>
            <person name="Morgado L.N."/>
            <person name="Niskanen T."/>
            <person name="Noordeloos M.E."/>
            <person name="Ohm R.A."/>
            <person name="Ortiz-Santana B."/>
            <person name="Ovrebo C."/>
            <person name="Racz N."/>
            <person name="Riley R."/>
            <person name="Savchenko A."/>
            <person name="Shiryaev A."/>
            <person name="Soop K."/>
            <person name="Spirin V."/>
            <person name="Szebenyi C."/>
            <person name="Tomsovsky M."/>
            <person name="Tulloss R.E."/>
            <person name="Uehling J."/>
            <person name="Grigoriev I.V."/>
            <person name="Vagvolgyi C."/>
            <person name="Papp T."/>
            <person name="Martin F.M."/>
            <person name="Miettinen O."/>
            <person name="Hibbett D.S."/>
            <person name="Nagy L.G."/>
        </authorList>
    </citation>
    <scope>NUCLEOTIDE SEQUENCE [LARGE SCALE GENOMIC DNA]</scope>
    <source>
        <strain evidence="3 4">CBS 121175</strain>
    </source>
</reference>
<organism evidence="3 4">
    <name type="scientific">Coprinopsis marcescibilis</name>
    <name type="common">Agaric fungus</name>
    <name type="synonym">Psathyrella marcescibilis</name>
    <dbReference type="NCBI Taxonomy" id="230819"/>
    <lineage>
        <taxon>Eukaryota</taxon>
        <taxon>Fungi</taxon>
        <taxon>Dikarya</taxon>
        <taxon>Basidiomycota</taxon>
        <taxon>Agaricomycotina</taxon>
        <taxon>Agaricomycetes</taxon>
        <taxon>Agaricomycetidae</taxon>
        <taxon>Agaricales</taxon>
        <taxon>Agaricineae</taxon>
        <taxon>Psathyrellaceae</taxon>
        <taxon>Coprinopsis</taxon>
    </lineage>
</organism>
<gene>
    <name evidence="3" type="ORF">FA15DRAFT_673904</name>
</gene>